<dbReference type="EMBL" id="RYFG02000024">
    <property type="protein sequence ID" value="TRX00894.1"/>
    <property type="molecule type" value="Genomic_DNA"/>
</dbReference>
<evidence type="ECO:0000256" key="6">
    <source>
        <dbReference type="ARBA" id="ARBA00023136"/>
    </source>
</evidence>
<feature type="transmembrane region" description="Helical" evidence="8">
    <location>
        <begin position="181"/>
        <end position="202"/>
    </location>
</feature>
<feature type="transmembrane region" description="Helical" evidence="8">
    <location>
        <begin position="372"/>
        <end position="394"/>
    </location>
</feature>
<evidence type="ECO:0000259" key="9">
    <source>
        <dbReference type="Pfam" id="PF00909"/>
    </source>
</evidence>
<keyword evidence="5 8" id="KW-1133">Transmembrane helix</keyword>
<evidence type="ECO:0000313" key="10">
    <source>
        <dbReference type="EMBL" id="TRX00894.1"/>
    </source>
</evidence>
<dbReference type="PANTHER" id="PTHR43029:SF10">
    <property type="entry name" value="AMMONIUM TRANSPORTER MEP2"/>
    <property type="match status" value="1"/>
</dbReference>
<feature type="transmembrane region" description="Helical" evidence="8">
    <location>
        <begin position="120"/>
        <end position="140"/>
    </location>
</feature>
<evidence type="ECO:0000256" key="7">
    <source>
        <dbReference type="ARBA" id="ARBA00023177"/>
    </source>
</evidence>
<feature type="transmembrane region" description="Helical" evidence="8">
    <location>
        <begin position="334"/>
        <end position="352"/>
    </location>
</feature>
<reference evidence="10 11" key="1">
    <citation type="journal article" date="2019" name="Antonie Van Leeuwenhoek">
        <title>Description of 'Ca. Methylobacter oryzae' KRF1, a novel species from the environmentally important Methylobacter clade 2.</title>
        <authorList>
            <person name="Khatri K."/>
            <person name="Mohite J.A."/>
            <person name="Pandit P.S."/>
            <person name="Bahulikar R."/>
            <person name="Rahalkar M.C."/>
        </authorList>
    </citation>
    <scope>NUCLEOTIDE SEQUENCE [LARGE SCALE GENOMIC DNA]</scope>
    <source>
        <strain evidence="10 11">KRF1</strain>
    </source>
</reference>
<evidence type="ECO:0000256" key="8">
    <source>
        <dbReference type="RuleBase" id="RU362002"/>
    </source>
</evidence>
<evidence type="ECO:0000256" key="1">
    <source>
        <dbReference type="ARBA" id="ARBA00004141"/>
    </source>
</evidence>
<evidence type="ECO:0000256" key="5">
    <source>
        <dbReference type="ARBA" id="ARBA00022989"/>
    </source>
</evidence>
<keyword evidence="3 8" id="KW-0813">Transport</keyword>
<keyword evidence="11" id="KW-1185">Reference proteome</keyword>
<feature type="transmembrane region" description="Helical" evidence="8">
    <location>
        <begin position="302"/>
        <end position="322"/>
    </location>
</feature>
<dbReference type="PANTHER" id="PTHR43029">
    <property type="entry name" value="AMMONIUM TRANSPORTER MEP2"/>
    <property type="match status" value="1"/>
</dbReference>
<dbReference type="SUPFAM" id="SSF111352">
    <property type="entry name" value="Ammonium transporter"/>
    <property type="match status" value="1"/>
</dbReference>
<name>A0ABY3CEA7_9GAMM</name>
<proteinExistence type="inferred from homology"/>
<sequence>MRKIIMKALLLTPNWVYADDGLNSADTAWILTSAGLVLFMTLPGLALFYGGLVRSKNVLSVIMACFSVTSLISLVWAVAGYSLALTDGGAWHSVIGGVSQLFFMNMNADKLVGNLPESVFAMYHMTFAIFAPALVVGALVERVRFFPLLLFCALWELLVYVPICHWIWGNGWLAELGVMDFAGGIVVHGSAGIAALIGAVIIGPRRGFPKTPLMPHNLTMTATGAGILWVGWHGFSAGSALMANGSAGMAMLSTHLCASSASITWIVMDWLKFGKPSVLGAMTGMVAGLGMIASGAGFVSPLGALVIGIVAGIACFYSIQLIKQRLVIDDALDVFPVHGVSGILGAALTGIFADVSMGGIGIVSEQGVLNQFLIQLFGIAVTMIWSGLVSYALFKLIEKLIGIRVVPEEEASGLDINQHDQQGYNF</sequence>
<dbReference type="Pfam" id="PF00909">
    <property type="entry name" value="Ammonium_transp"/>
    <property type="match status" value="1"/>
</dbReference>
<keyword evidence="4 8" id="KW-0812">Transmembrane</keyword>
<gene>
    <name evidence="10" type="ORF">EKO24_004640</name>
</gene>
<evidence type="ECO:0000256" key="2">
    <source>
        <dbReference type="ARBA" id="ARBA00005887"/>
    </source>
</evidence>
<dbReference type="PROSITE" id="PS01219">
    <property type="entry name" value="AMMONIUM_TRANSP"/>
    <property type="match status" value="1"/>
</dbReference>
<keyword evidence="6 8" id="KW-0472">Membrane</keyword>
<evidence type="ECO:0000256" key="4">
    <source>
        <dbReference type="ARBA" id="ARBA00022692"/>
    </source>
</evidence>
<feature type="transmembrane region" description="Helical" evidence="8">
    <location>
        <begin position="278"/>
        <end position="296"/>
    </location>
</feature>
<comment type="subcellular location">
    <subcellularLocation>
        <location evidence="8">Cell membrane</location>
        <topology evidence="8">Multi-pass membrane protein</topology>
    </subcellularLocation>
    <subcellularLocation>
        <location evidence="1">Membrane</location>
        <topology evidence="1">Multi-pass membrane protein</topology>
    </subcellularLocation>
</comment>
<feature type="transmembrane region" description="Helical" evidence="8">
    <location>
        <begin position="28"/>
        <end position="49"/>
    </location>
</feature>
<dbReference type="Gene3D" id="1.10.3430.10">
    <property type="entry name" value="Ammonium transporter AmtB like domains"/>
    <property type="match status" value="1"/>
</dbReference>
<protein>
    <recommendedName>
        <fullName evidence="8">Ammonium transporter</fullName>
    </recommendedName>
</protein>
<dbReference type="Proteomes" id="UP000733744">
    <property type="component" value="Unassembled WGS sequence"/>
</dbReference>
<accession>A0ABY3CEA7</accession>
<dbReference type="InterPro" id="IPR001905">
    <property type="entry name" value="Ammonium_transpt"/>
</dbReference>
<comment type="similarity">
    <text evidence="2 8">Belongs to the ammonia transporter channel (TC 1.A.11.2) family.</text>
</comment>
<feature type="domain" description="Ammonium transporter AmtB-like" evidence="9">
    <location>
        <begin position="28"/>
        <end position="424"/>
    </location>
</feature>
<evidence type="ECO:0000256" key="3">
    <source>
        <dbReference type="ARBA" id="ARBA00022448"/>
    </source>
</evidence>
<feature type="transmembrane region" description="Helical" evidence="8">
    <location>
        <begin position="147"/>
        <end position="169"/>
    </location>
</feature>
<dbReference type="NCBIfam" id="TIGR00836">
    <property type="entry name" value="amt"/>
    <property type="match status" value="1"/>
</dbReference>
<feature type="transmembrane region" description="Helical" evidence="8">
    <location>
        <begin position="214"/>
        <end position="232"/>
    </location>
</feature>
<dbReference type="InterPro" id="IPR018047">
    <property type="entry name" value="Ammonium_transpt_CS"/>
</dbReference>
<organism evidence="10 11">
    <name type="scientific">Candidatus Methylobacter oryzae</name>
    <dbReference type="NCBI Taxonomy" id="2497749"/>
    <lineage>
        <taxon>Bacteria</taxon>
        <taxon>Pseudomonadati</taxon>
        <taxon>Pseudomonadota</taxon>
        <taxon>Gammaproteobacteria</taxon>
        <taxon>Methylococcales</taxon>
        <taxon>Methylococcaceae</taxon>
        <taxon>Methylobacter</taxon>
    </lineage>
</organism>
<dbReference type="InterPro" id="IPR024041">
    <property type="entry name" value="NH4_transpt_AmtB-like_dom"/>
</dbReference>
<keyword evidence="7 8" id="KW-0924">Ammonia transport</keyword>
<feature type="transmembrane region" description="Helical" evidence="8">
    <location>
        <begin position="252"/>
        <end position="271"/>
    </location>
</feature>
<evidence type="ECO:0000313" key="11">
    <source>
        <dbReference type="Proteomes" id="UP000733744"/>
    </source>
</evidence>
<feature type="transmembrane region" description="Helical" evidence="8">
    <location>
        <begin position="61"/>
        <end position="84"/>
    </location>
</feature>
<dbReference type="InterPro" id="IPR029020">
    <property type="entry name" value="Ammonium/urea_transptr"/>
</dbReference>
<comment type="caution">
    <text evidence="10">The sequence shown here is derived from an EMBL/GenBank/DDBJ whole genome shotgun (WGS) entry which is preliminary data.</text>
</comment>